<dbReference type="EMBL" id="AP023099">
    <property type="protein sequence ID" value="BCE91838.1"/>
    <property type="molecule type" value="Genomic_DNA"/>
</dbReference>
<evidence type="ECO:0000313" key="4">
    <source>
        <dbReference type="EMBL" id="BCE91838.1"/>
    </source>
</evidence>
<evidence type="ECO:0000313" key="3">
    <source>
        <dbReference type="EMBL" id="BCE48322.1"/>
    </source>
</evidence>
<protein>
    <submittedName>
        <fullName evidence="2">Uncharacterized protein</fullName>
    </submittedName>
</protein>
<dbReference type="AlphaFoldDB" id="A0A809X3G8"/>
<gene>
    <name evidence="4" type="ORF">XF10B_46360</name>
    <name evidence="2" type="ORF">XF1B_47380</name>
    <name evidence="3" type="ORF">XF4B_46710</name>
</gene>
<organism evidence="2">
    <name type="scientific">Bradyrhizobium diazoefficiens</name>
    <dbReference type="NCBI Taxonomy" id="1355477"/>
    <lineage>
        <taxon>Bacteria</taxon>
        <taxon>Pseudomonadati</taxon>
        <taxon>Pseudomonadota</taxon>
        <taxon>Alphaproteobacteria</taxon>
        <taxon>Hyphomicrobiales</taxon>
        <taxon>Nitrobacteraceae</taxon>
        <taxon>Bradyrhizobium</taxon>
    </lineage>
</organism>
<feature type="coiled-coil region" evidence="1">
    <location>
        <begin position="127"/>
        <end position="154"/>
    </location>
</feature>
<accession>A0A809X3G8</accession>
<proteinExistence type="predicted"/>
<reference evidence="2" key="1">
    <citation type="submission" date="2020-05" db="EMBL/GenBank/DDBJ databases">
        <title>Complete genome sequence of Bradyrhizobium diazoefficiens XF1 isolated from soybean nodule.</title>
        <authorList>
            <person name="Noda R."/>
            <person name="Kakizaki K."/>
            <person name="Minamisawa K."/>
        </authorList>
    </citation>
    <scope>NUCLEOTIDE SEQUENCE</scope>
    <source>
        <strain evidence="2">XF1</strain>
    </source>
</reference>
<evidence type="ECO:0000313" key="2">
    <source>
        <dbReference type="EMBL" id="BCE22057.1"/>
    </source>
</evidence>
<name>A0A809X3G8_9BRAD</name>
<evidence type="ECO:0000256" key="1">
    <source>
        <dbReference type="SAM" id="Coils"/>
    </source>
</evidence>
<reference evidence="4" key="2">
    <citation type="submission" date="2020-05" db="EMBL/GenBank/DDBJ databases">
        <title>Complete genome sequence of Bradyrhizobium diazoefficiens XF10 isolated from soybean nodule.</title>
        <authorList>
            <person name="Noda R."/>
            <person name="Kakizaki K."/>
            <person name="Minamisawa K."/>
        </authorList>
    </citation>
    <scope>NUCLEOTIDE SEQUENCE</scope>
    <source>
        <strain evidence="4">XF10</strain>
    </source>
</reference>
<keyword evidence="1" id="KW-0175">Coiled coil</keyword>
<sequence>MTDTIVTKEQMLAYVADARRLLAQVQDPIWAVTPTQTDAEHLADYKSTLARTRVAFPQMEEKTQMNMVLGEGGIVYAFTGHSPTAADRAKALVGFIRTMPFLLDSLVASLEAKEEHSARVTELLQHNNAQLTENREQRAEIRRLESRIKWLLELVPGEQIKAVSA</sequence>
<dbReference type="EMBL" id="AP023091">
    <property type="protein sequence ID" value="BCE22057.1"/>
    <property type="molecule type" value="Genomic_DNA"/>
</dbReference>
<reference evidence="3" key="3">
    <citation type="submission" date="2020-05" db="EMBL/GenBank/DDBJ databases">
        <title>Complete genome sequence of Bradyrhizobium diazoefficiens XF4 isolated from soybean nodule.</title>
        <authorList>
            <person name="Noda R."/>
            <person name="Kakizaki K."/>
            <person name="Minamisawa K."/>
        </authorList>
    </citation>
    <scope>NUCLEOTIDE SEQUENCE</scope>
    <source>
        <strain evidence="3">XF4</strain>
    </source>
</reference>
<dbReference type="EMBL" id="AP023094">
    <property type="protein sequence ID" value="BCE48322.1"/>
    <property type="molecule type" value="Genomic_DNA"/>
</dbReference>